<dbReference type="Gene3D" id="2.160.20.10">
    <property type="entry name" value="Single-stranded right-handed beta-helix, Pectin lyase-like"/>
    <property type="match status" value="1"/>
</dbReference>
<evidence type="ECO:0000256" key="3">
    <source>
        <dbReference type="ARBA" id="ARBA00022729"/>
    </source>
</evidence>
<sequence>MNKSYALVWNQAQGCWNVASEGARRRGKSGGARRVIAAAVALLGLGALAPAHALPTGNVIVSGTGNVATYNNGQAMSINQSSDKLIINWNGFSVGAKERVTFNQPDSNSIALNRVISANASNIQGQIDANGRVFLVNPNGMVFGQTAQVNVGGLVASTQDITNADFNSGTYRFAGGAGASIINAGRITAAPGGSVALLGTTVNNTGFIQAQMGRVALGAGNDFTVSFDASNLLNLKVNDGLVGSLVQNGGLLKADGGQVLMTARAAGSLQQAVVNNTGMIEAKTLRGNAGKITLDGGSAGVVRVAGNLNASAMAGPGNGGTIETRGADVQVQLGTQVNTQANNGQTGTWKLSGMDVNVGQSAGSGEITAYSDTLSRNLGTTNIELASTVGNLLVNAPIEWSSGNKLTLTSAGDVNVNGALSATGVNASLAMTAGDAKDINLNNKVTLSGAGNGLALNYGRSLNLNNGAVVTLSGTGASFRSNGFSYNVIQNLAQLQGINDNLGGYYVLGNKISGGSMKSIGGDYGTFYGTFDGLGNTLSNLKVTSTGPLSGLFSASSGSISNLGLATLTVNATSGNAGAAALGGLVGQNSGTISNVNATGVCLSSNSGRAHSMGGLVGKNLIDGSIDRASVSASNLSGSNLTQSIGGLVGENAGSVTRSRSDAKIGGYMQRTAMGGVGGLVGLNAGPNAYIADSSSRGTVGTSNGGLNVGGLVGYNNGGVIERVFSAGDTGSSSNAVIGGLVGLNDSGGRIADASTSGRVDGSGAAAIGGLVGQNRNGSLINVKTSGLVRDTSGIDVGGLAGSNEGGTIFGAEATGAVIGGANNRVGGLVGSNYSGTIQSSVARGKTSGGSNSHTGGLVGYNGGNLLAVEASGEVYANTNSFVGGLVGTNVASNGAAIVSGVASGNVKGESRSVVGGLVGQNHGAVSASSASGTVSGGNYVTMGGLIGLNQGEVNYSTASGKVDFVSSYGQSYGGLVGVNFGLMQGNRVSGNAALLPQAGINYGTIIQ</sequence>
<protein>
    <submittedName>
        <fullName evidence="5">Filamentous hemagglutinin N-terminal domain-containing protein</fullName>
    </submittedName>
</protein>
<dbReference type="RefSeq" id="WP_150983565.1">
    <property type="nucleotide sequence ID" value="NZ_CP062803.1"/>
</dbReference>
<dbReference type="GO" id="GO:0005576">
    <property type="term" value="C:extracellular region"/>
    <property type="evidence" value="ECO:0007669"/>
    <property type="project" value="UniProtKB-SubCell"/>
</dbReference>
<dbReference type="SUPFAM" id="SSF51126">
    <property type="entry name" value="Pectin lyase-like"/>
    <property type="match status" value="1"/>
</dbReference>
<proteinExistence type="predicted"/>
<dbReference type="InterPro" id="IPR011050">
    <property type="entry name" value="Pectin_lyase_fold/virulence"/>
</dbReference>
<dbReference type="Gene3D" id="2.160.20.110">
    <property type="match status" value="2"/>
</dbReference>
<dbReference type="PANTHER" id="PTHR12338:SF8">
    <property type="entry name" value="HEME_HEMOPEXIN-BINDING PROTEIN"/>
    <property type="match status" value="1"/>
</dbReference>
<gene>
    <name evidence="5" type="ORF">F7R26_010625</name>
</gene>
<dbReference type="InterPro" id="IPR012334">
    <property type="entry name" value="Pectin_lyas_fold"/>
</dbReference>
<keyword evidence="2" id="KW-0964">Secreted</keyword>
<keyword evidence="3" id="KW-0732">Signal</keyword>
<dbReference type="Pfam" id="PF05860">
    <property type="entry name" value="TPS"/>
    <property type="match status" value="1"/>
</dbReference>
<organism evidence="5 6">
    <name type="scientific">Cupriavidus basilensis</name>
    <dbReference type="NCBI Taxonomy" id="68895"/>
    <lineage>
        <taxon>Bacteria</taxon>
        <taxon>Pseudomonadati</taxon>
        <taxon>Pseudomonadota</taxon>
        <taxon>Betaproteobacteria</taxon>
        <taxon>Burkholderiales</taxon>
        <taxon>Burkholderiaceae</taxon>
        <taxon>Cupriavidus</taxon>
    </lineage>
</organism>
<evidence type="ECO:0000313" key="6">
    <source>
        <dbReference type="Proteomes" id="UP000397656"/>
    </source>
</evidence>
<evidence type="ECO:0000259" key="4">
    <source>
        <dbReference type="SMART" id="SM00912"/>
    </source>
</evidence>
<dbReference type="InterPro" id="IPR050909">
    <property type="entry name" value="Bact_Autotransporter_VF"/>
</dbReference>
<evidence type="ECO:0000313" key="5">
    <source>
        <dbReference type="EMBL" id="QOT74729.1"/>
    </source>
</evidence>
<evidence type="ECO:0000256" key="1">
    <source>
        <dbReference type="ARBA" id="ARBA00004613"/>
    </source>
</evidence>
<dbReference type="InterPro" id="IPR008638">
    <property type="entry name" value="FhaB/CdiA-like_TPS"/>
</dbReference>
<dbReference type="NCBIfam" id="TIGR01901">
    <property type="entry name" value="adhes_NPXG"/>
    <property type="match status" value="1"/>
</dbReference>
<reference evidence="5 6" key="1">
    <citation type="submission" date="2020-10" db="EMBL/GenBank/DDBJ databases">
        <title>Complete genome sequence of Cupriavidus basilensis CCUG 49340T.</title>
        <authorList>
            <person name="Salva-Serra F."/>
            <person name="Donoso R.A."/>
            <person name="Cho K.H."/>
            <person name="Yoo J.A."/>
            <person name="Lee K."/>
            <person name="Yoon S.-H."/>
            <person name="Perez-Pantoja D."/>
            <person name="Moore E.R.B."/>
        </authorList>
    </citation>
    <scope>NUCLEOTIDE SEQUENCE [LARGE SCALE GENOMIC DNA]</scope>
    <source>
        <strain evidence="6">CCUG 49340</strain>
    </source>
</reference>
<name>A0A643G3B1_9BURK</name>
<dbReference type="Pfam" id="PF13018">
    <property type="entry name" value="ESPR"/>
    <property type="match status" value="1"/>
</dbReference>
<accession>A0A643G3B1</accession>
<feature type="domain" description="Filamentous haemagglutinin FhaB/tRNA nuclease CdiA-like TPS" evidence="4">
    <location>
        <begin position="51"/>
        <end position="165"/>
    </location>
</feature>
<dbReference type="AlphaFoldDB" id="A0A643G3B1"/>
<dbReference type="SMART" id="SM00912">
    <property type="entry name" value="Haemagg_act"/>
    <property type="match status" value="1"/>
</dbReference>
<dbReference type="EMBL" id="CP062803">
    <property type="protein sequence ID" value="QOT74729.1"/>
    <property type="molecule type" value="Genomic_DNA"/>
</dbReference>
<evidence type="ECO:0000256" key="2">
    <source>
        <dbReference type="ARBA" id="ARBA00022525"/>
    </source>
</evidence>
<comment type="subcellular location">
    <subcellularLocation>
        <location evidence="1">Secreted</location>
    </subcellularLocation>
</comment>
<dbReference type="Proteomes" id="UP000397656">
    <property type="component" value="Chromosome 1"/>
</dbReference>
<dbReference type="InterPro" id="IPR024973">
    <property type="entry name" value="ESPR"/>
</dbReference>
<dbReference type="GeneID" id="98401360"/>
<dbReference type="PANTHER" id="PTHR12338">
    <property type="entry name" value="AUTOTRANSPORTER"/>
    <property type="match status" value="1"/>
</dbReference>